<dbReference type="AlphaFoldDB" id="A0A645G9W2"/>
<evidence type="ECO:0000313" key="1">
    <source>
        <dbReference type="EMBL" id="MPN23691.1"/>
    </source>
</evidence>
<sequence length="75" mass="7868">MNNSIKNAQILFPNTINGPVNVSLIASGKLVYGVKAIKLRIMIKTSAVPPKGITDRNGFATLGGTESGILMVISL</sequence>
<protein>
    <submittedName>
        <fullName evidence="1">Uncharacterized protein</fullName>
    </submittedName>
</protein>
<proteinExistence type="predicted"/>
<name>A0A645G9W2_9ZZZZ</name>
<comment type="caution">
    <text evidence="1">The sequence shown here is derived from an EMBL/GenBank/DDBJ whole genome shotgun (WGS) entry which is preliminary data.</text>
</comment>
<organism evidence="1">
    <name type="scientific">bioreactor metagenome</name>
    <dbReference type="NCBI Taxonomy" id="1076179"/>
    <lineage>
        <taxon>unclassified sequences</taxon>
        <taxon>metagenomes</taxon>
        <taxon>ecological metagenomes</taxon>
    </lineage>
</organism>
<gene>
    <name evidence="1" type="ORF">SDC9_171084</name>
</gene>
<accession>A0A645G9W2</accession>
<dbReference type="EMBL" id="VSSQ01072274">
    <property type="protein sequence ID" value="MPN23691.1"/>
    <property type="molecule type" value="Genomic_DNA"/>
</dbReference>
<reference evidence="1" key="1">
    <citation type="submission" date="2019-08" db="EMBL/GenBank/DDBJ databases">
        <authorList>
            <person name="Kucharzyk K."/>
            <person name="Murdoch R.W."/>
            <person name="Higgins S."/>
            <person name="Loffler F."/>
        </authorList>
    </citation>
    <scope>NUCLEOTIDE SEQUENCE</scope>
</reference>